<organism evidence="2 3">
    <name type="scientific">Trichomonas vaginalis (strain ATCC PRA-98 / G3)</name>
    <dbReference type="NCBI Taxonomy" id="412133"/>
    <lineage>
        <taxon>Eukaryota</taxon>
        <taxon>Metamonada</taxon>
        <taxon>Parabasalia</taxon>
        <taxon>Trichomonadida</taxon>
        <taxon>Trichomonadidae</taxon>
        <taxon>Trichomonas</taxon>
    </lineage>
</organism>
<dbReference type="RefSeq" id="XP_001317143.1">
    <property type="nucleotide sequence ID" value="XM_001317108.1"/>
</dbReference>
<evidence type="ECO:0000313" key="3">
    <source>
        <dbReference type="Proteomes" id="UP000001542"/>
    </source>
</evidence>
<dbReference type="EMBL" id="DS113462">
    <property type="protein sequence ID" value="EAY04920.1"/>
    <property type="molecule type" value="Genomic_DNA"/>
</dbReference>
<name>A2ER30_TRIV3</name>
<dbReference type="Proteomes" id="UP000001542">
    <property type="component" value="Unassembled WGS sequence"/>
</dbReference>
<reference evidence="2" key="2">
    <citation type="journal article" date="2007" name="Science">
        <title>Draft genome sequence of the sexually transmitted pathogen Trichomonas vaginalis.</title>
        <authorList>
            <person name="Carlton J.M."/>
            <person name="Hirt R.P."/>
            <person name="Silva J.C."/>
            <person name="Delcher A.L."/>
            <person name="Schatz M."/>
            <person name="Zhao Q."/>
            <person name="Wortman J.R."/>
            <person name="Bidwell S.L."/>
            <person name="Alsmark U.C.M."/>
            <person name="Besteiro S."/>
            <person name="Sicheritz-Ponten T."/>
            <person name="Noel C.J."/>
            <person name="Dacks J.B."/>
            <person name="Foster P.G."/>
            <person name="Simillion C."/>
            <person name="Van de Peer Y."/>
            <person name="Miranda-Saavedra D."/>
            <person name="Barton G.J."/>
            <person name="Westrop G.D."/>
            <person name="Mueller S."/>
            <person name="Dessi D."/>
            <person name="Fiori P.L."/>
            <person name="Ren Q."/>
            <person name="Paulsen I."/>
            <person name="Zhang H."/>
            <person name="Bastida-Corcuera F.D."/>
            <person name="Simoes-Barbosa A."/>
            <person name="Brown M.T."/>
            <person name="Hayes R.D."/>
            <person name="Mukherjee M."/>
            <person name="Okumura C.Y."/>
            <person name="Schneider R."/>
            <person name="Smith A.J."/>
            <person name="Vanacova S."/>
            <person name="Villalvazo M."/>
            <person name="Haas B.J."/>
            <person name="Pertea M."/>
            <person name="Feldblyum T.V."/>
            <person name="Utterback T.R."/>
            <person name="Shu C.L."/>
            <person name="Osoegawa K."/>
            <person name="de Jong P.J."/>
            <person name="Hrdy I."/>
            <person name="Horvathova L."/>
            <person name="Zubacova Z."/>
            <person name="Dolezal P."/>
            <person name="Malik S.B."/>
            <person name="Logsdon J.M. Jr."/>
            <person name="Henze K."/>
            <person name="Gupta A."/>
            <person name="Wang C.C."/>
            <person name="Dunne R.L."/>
            <person name="Upcroft J.A."/>
            <person name="Upcroft P."/>
            <person name="White O."/>
            <person name="Salzberg S.L."/>
            <person name="Tang P."/>
            <person name="Chiu C.-H."/>
            <person name="Lee Y.-S."/>
            <person name="Embley T.M."/>
            <person name="Coombs G.H."/>
            <person name="Mottram J.C."/>
            <person name="Tachezy J."/>
            <person name="Fraser-Liggett C.M."/>
            <person name="Johnson P.J."/>
        </authorList>
    </citation>
    <scope>NUCLEOTIDE SEQUENCE [LARGE SCALE GENOMIC DNA]</scope>
    <source>
        <strain evidence="2">G3</strain>
    </source>
</reference>
<dbReference type="KEGG" id="tva:4762785"/>
<evidence type="ECO:0000313" key="2">
    <source>
        <dbReference type="EMBL" id="EAY04920.1"/>
    </source>
</evidence>
<dbReference type="VEuPathDB" id="TrichDB:TVAG_016920"/>
<feature type="compositionally biased region" description="Basic and acidic residues" evidence="1">
    <location>
        <begin position="110"/>
        <end position="121"/>
    </location>
</feature>
<feature type="region of interest" description="Disordered" evidence="1">
    <location>
        <begin position="1"/>
        <end position="121"/>
    </location>
</feature>
<accession>A2ER30</accession>
<protein>
    <submittedName>
        <fullName evidence="2">Uncharacterized protein</fullName>
    </submittedName>
</protein>
<keyword evidence="3" id="KW-1185">Reference proteome</keyword>
<feature type="compositionally biased region" description="Low complexity" evidence="1">
    <location>
        <begin position="35"/>
        <end position="48"/>
    </location>
</feature>
<feature type="compositionally biased region" description="Polar residues" evidence="1">
    <location>
        <begin position="93"/>
        <end position="109"/>
    </location>
</feature>
<sequence length="121" mass="13638">MSHSNSRGRSSIHDLPPKMAHKSSLPPKVSAKQAQQYYYNPYTNQNSYGSQAGYQPGSQIAYQQDQAYQSFVPKGRSGNNLQNKPQQDKDSMIGSNNKRSTNGSTQYKQNSKETTKENRLF</sequence>
<feature type="compositionally biased region" description="Polar residues" evidence="1">
    <location>
        <begin position="49"/>
        <end position="69"/>
    </location>
</feature>
<evidence type="ECO:0000256" key="1">
    <source>
        <dbReference type="SAM" id="MobiDB-lite"/>
    </source>
</evidence>
<dbReference type="AlphaFoldDB" id="A2ER30"/>
<gene>
    <name evidence="2" type="ORF">TVAG_016920</name>
</gene>
<reference evidence="2" key="1">
    <citation type="submission" date="2006-10" db="EMBL/GenBank/DDBJ databases">
        <authorList>
            <person name="Amadeo P."/>
            <person name="Zhao Q."/>
            <person name="Wortman J."/>
            <person name="Fraser-Liggett C."/>
            <person name="Carlton J."/>
        </authorList>
    </citation>
    <scope>NUCLEOTIDE SEQUENCE</scope>
    <source>
        <strain evidence="2">G3</strain>
    </source>
</reference>
<dbReference type="InParanoid" id="A2ER30"/>
<dbReference type="VEuPathDB" id="TrichDB:TVAGG3_0535070"/>
<proteinExistence type="predicted"/>